<name>A0A9R1VBE4_LACSA</name>
<organism evidence="1 2">
    <name type="scientific">Lactuca sativa</name>
    <name type="common">Garden lettuce</name>
    <dbReference type="NCBI Taxonomy" id="4236"/>
    <lineage>
        <taxon>Eukaryota</taxon>
        <taxon>Viridiplantae</taxon>
        <taxon>Streptophyta</taxon>
        <taxon>Embryophyta</taxon>
        <taxon>Tracheophyta</taxon>
        <taxon>Spermatophyta</taxon>
        <taxon>Magnoliopsida</taxon>
        <taxon>eudicotyledons</taxon>
        <taxon>Gunneridae</taxon>
        <taxon>Pentapetalae</taxon>
        <taxon>asterids</taxon>
        <taxon>campanulids</taxon>
        <taxon>Asterales</taxon>
        <taxon>Asteraceae</taxon>
        <taxon>Cichorioideae</taxon>
        <taxon>Cichorieae</taxon>
        <taxon>Lactucinae</taxon>
        <taxon>Lactuca</taxon>
    </lineage>
</organism>
<keyword evidence="2" id="KW-1185">Reference proteome</keyword>
<sequence length="141" mass="16921">MIFSFLNIFYYLQIYFIQYKSYHIFQINLQCSIQLNFKSELCHIVIFVYLCMLNPNGLLLNILIRLFPAEIPNTNEDPELYSLVSEFMIHVDVNGYPLYMRRNNGYFVEKSGVKLDNRNIVPYNKYLLKIYQAYINAQWCN</sequence>
<evidence type="ECO:0000313" key="1">
    <source>
        <dbReference type="EMBL" id="KAJ0201807.1"/>
    </source>
</evidence>
<gene>
    <name evidence="1" type="ORF">LSAT_V11C600327930</name>
</gene>
<dbReference type="AlphaFoldDB" id="A0A9R1VBE4"/>
<proteinExistence type="predicted"/>
<reference evidence="1 2" key="1">
    <citation type="journal article" date="2017" name="Nat. Commun.">
        <title>Genome assembly with in vitro proximity ligation data and whole-genome triplication in lettuce.</title>
        <authorList>
            <person name="Reyes-Chin-Wo S."/>
            <person name="Wang Z."/>
            <person name="Yang X."/>
            <person name="Kozik A."/>
            <person name="Arikit S."/>
            <person name="Song C."/>
            <person name="Xia L."/>
            <person name="Froenicke L."/>
            <person name="Lavelle D.O."/>
            <person name="Truco M.J."/>
            <person name="Xia R."/>
            <person name="Zhu S."/>
            <person name="Xu C."/>
            <person name="Xu H."/>
            <person name="Xu X."/>
            <person name="Cox K."/>
            <person name="Korf I."/>
            <person name="Meyers B.C."/>
            <person name="Michelmore R.W."/>
        </authorList>
    </citation>
    <scope>NUCLEOTIDE SEQUENCE [LARGE SCALE GENOMIC DNA]</scope>
    <source>
        <strain evidence="2">cv. Salinas</strain>
        <tissue evidence="1">Seedlings</tissue>
    </source>
</reference>
<dbReference type="Proteomes" id="UP000235145">
    <property type="component" value="Unassembled WGS sequence"/>
</dbReference>
<protein>
    <submittedName>
        <fullName evidence="1">Uncharacterized protein</fullName>
    </submittedName>
</protein>
<comment type="caution">
    <text evidence="1">The sequence shown here is derived from an EMBL/GenBank/DDBJ whole genome shotgun (WGS) entry which is preliminary data.</text>
</comment>
<dbReference type="EMBL" id="NBSK02000006">
    <property type="protein sequence ID" value="KAJ0201807.1"/>
    <property type="molecule type" value="Genomic_DNA"/>
</dbReference>
<evidence type="ECO:0000313" key="2">
    <source>
        <dbReference type="Proteomes" id="UP000235145"/>
    </source>
</evidence>
<accession>A0A9R1VBE4</accession>